<dbReference type="InterPro" id="IPR023214">
    <property type="entry name" value="HAD_sf"/>
</dbReference>
<keyword evidence="9 16" id="KW-1278">Translocase</keyword>
<feature type="binding site" evidence="14">
    <location>
        <position position="834"/>
    </location>
    <ligand>
        <name>ATP</name>
        <dbReference type="ChEBI" id="CHEBI:30616"/>
    </ligand>
</feature>
<keyword evidence="21" id="KW-1185">Reference proteome</keyword>
<dbReference type="PANTHER" id="PTHR24092:SF175">
    <property type="entry name" value="PHOSPHOLIPID-TRANSPORTING ATPASE"/>
    <property type="match status" value="1"/>
</dbReference>
<dbReference type="InterPro" id="IPR032630">
    <property type="entry name" value="P_typ_ATPase_c"/>
</dbReference>
<feature type="transmembrane region" description="Helical" evidence="16">
    <location>
        <begin position="115"/>
        <end position="132"/>
    </location>
</feature>
<dbReference type="AlphaFoldDB" id="A0A3M6TW89"/>
<dbReference type="NCBIfam" id="TIGR01652">
    <property type="entry name" value="ATPase-Plipid"/>
    <property type="match status" value="1"/>
</dbReference>
<dbReference type="OrthoDB" id="377733at2759"/>
<accession>A0A3M6TW89</accession>
<feature type="binding site" evidence="15">
    <location>
        <position position="485"/>
    </location>
    <ligand>
        <name>Mg(2+)</name>
        <dbReference type="ChEBI" id="CHEBI:18420"/>
    </ligand>
</feature>
<protein>
    <recommendedName>
        <fullName evidence="16">Phospholipid-transporting ATPase</fullName>
        <ecNumber evidence="16">7.6.2.1</ecNumber>
    </recommendedName>
</protein>
<feature type="binding site" evidence="15">
    <location>
        <position position="483"/>
    </location>
    <ligand>
        <name>Mg(2+)</name>
        <dbReference type="ChEBI" id="CHEBI:18420"/>
    </ligand>
</feature>
<feature type="domain" description="P-type ATPase A" evidence="17">
    <location>
        <begin position="184"/>
        <end position="246"/>
    </location>
</feature>
<dbReference type="SUPFAM" id="SSF56784">
    <property type="entry name" value="HAD-like"/>
    <property type="match status" value="1"/>
</dbReference>
<dbReference type="PRINTS" id="PR00119">
    <property type="entry name" value="CATATPASE"/>
</dbReference>
<evidence type="ECO:0000256" key="3">
    <source>
        <dbReference type="ARBA" id="ARBA00008109"/>
    </source>
</evidence>
<dbReference type="SUPFAM" id="SSF81660">
    <property type="entry name" value="Metal cation-transporting ATPase, ATP-binding domain N"/>
    <property type="match status" value="1"/>
</dbReference>
<dbReference type="GO" id="GO:0045332">
    <property type="term" value="P:phospholipid translocation"/>
    <property type="evidence" value="ECO:0007669"/>
    <property type="project" value="TreeGrafter"/>
</dbReference>
<dbReference type="CDD" id="cd02073">
    <property type="entry name" value="P-type_ATPase_APLT_Dnf-like"/>
    <property type="match status" value="1"/>
</dbReference>
<evidence type="ECO:0000256" key="4">
    <source>
        <dbReference type="ARBA" id="ARBA00022692"/>
    </source>
</evidence>
<evidence type="ECO:0000256" key="16">
    <source>
        <dbReference type="RuleBase" id="RU362033"/>
    </source>
</evidence>
<feature type="binding site" evidence="15">
    <location>
        <position position="865"/>
    </location>
    <ligand>
        <name>Mg(2+)</name>
        <dbReference type="ChEBI" id="CHEBI:18420"/>
    </ligand>
</feature>
<evidence type="ECO:0000256" key="6">
    <source>
        <dbReference type="ARBA" id="ARBA00022741"/>
    </source>
</evidence>
<feature type="binding site" evidence="14">
    <location>
        <position position="743"/>
    </location>
    <ligand>
        <name>ATP</name>
        <dbReference type="ChEBI" id="CHEBI:30616"/>
    </ligand>
</feature>
<proteinExistence type="inferred from homology"/>
<dbReference type="SUPFAM" id="SSF81665">
    <property type="entry name" value="Calcium ATPase, transmembrane domain M"/>
    <property type="match status" value="1"/>
</dbReference>
<feature type="binding site" evidence="14">
    <location>
        <position position="864"/>
    </location>
    <ligand>
        <name>ATP</name>
        <dbReference type="ChEBI" id="CHEBI:30616"/>
    </ligand>
</feature>
<comment type="caution">
    <text evidence="20">The sequence shown here is derived from an EMBL/GenBank/DDBJ whole genome shotgun (WGS) entry which is preliminary data.</text>
</comment>
<dbReference type="InterPro" id="IPR036412">
    <property type="entry name" value="HAD-like_sf"/>
</dbReference>
<reference evidence="20 21" key="1">
    <citation type="journal article" date="2018" name="Sci. Rep.">
        <title>Comparative analysis of the Pocillopora damicornis genome highlights role of immune system in coral evolution.</title>
        <authorList>
            <person name="Cunning R."/>
            <person name="Bay R.A."/>
            <person name="Gillette P."/>
            <person name="Baker A.C."/>
            <person name="Traylor-Knowles N."/>
        </authorList>
    </citation>
    <scope>NUCLEOTIDE SEQUENCE [LARGE SCALE GENOMIC DNA]</scope>
    <source>
        <strain evidence="20">RSMAS</strain>
        <tissue evidence="20">Whole animal</tissue>
    </source>
</reference>
<dbReference type="SUPFAM" id="SSF81653">
    <property type="entry name" value="Calcium ATPase, transduction domain A"/>
    <property type="match status" value="1"/>
</dbReference>
<dbReference type="NCBIfam" id="TIGR01494">
    <property type="entry name" value="ATPase_P-type"/>
    <property type="match status" value="2"/>
</dbReference>
<evidence type="ECO:0000313" key="20">
    <source>
        <dbReference type="EMBL" id="RMX45554.1"/>
    </source>
</evidence>
<evidence type="ECO:0000256" key="8">
    <source>
        <dbReference type="ARBA" id="ARBA00022842"/>
    </source>
</evidence>
<dbReference type="PANTHER" id="PTHR24092">
    <property type="entry name" value="PROBABLE PHOSPHOLIPID-TRANSPORTING ATPASE"/>
    <property type="match status" value="1"/>
</dbReference>
<feature type="active site" description="4-aspartylphosphate intermediate" evidence="13">
    <location>
        <position position="483"/>
    </location>
</feature>
<dbReference type="GO" id="GO:0140326">
    <property type="term" value="F:ATPase-coupled intramembrane lipid transporter activity"/>
    <property type="evidence" value="ECO:0007669"/>
    <property type="project" value="UniProtKB-EC"/>
</dbReference>
<dbReference type="Pfam" id="PF16209">
    <property type="entry name" value="PhoLip_ATPase_N"/>
    <property type="match status" value="1"/>
</dbReference>
<dbReference type="InterPro" id="IPR001757">
    <property type="entry name" value="P_typ_ATPase"/>
</dbReference>
<dbReference type="FunFam" id="3.40.50.1000:FF:000210">
    <property type="entry name" value="Phospholipid-transporting ATPase"/>
    <property type="match status" value="1"/>
</dbReference>
<dbReference type="InterPro" id="IPR059000">
    <property type="entry name" value="ATPase_P-type_domA"/>
</dbReference>
<dbReference type="InterPro" id="IPR018303">
    <property type="entry name" value="ATPase_P-typ_P_site"/>
</dbReference>
<dbReference type="InterPro" id="IPR044492">
    <property type="entry name" value="P_typ_ATPase_HD_dom"/>
</dbReference>
<dbReference type="PROSITE" id="PS00154">
    <property type="entry name" value="ATPASE_E1_E2"/>
    <property type="match status" value="1"/>
</dbReference>
<evidence type="ECO:0000256" key="10">
    <source>
        <dbReference type="ARBA" id="ARBA00022989"/>
    </source>
</evidence>
<feature type="transmembrane region" description="Helical" evidence="16">
    <location>
        <begin position="911"/>
        <end position="935"/>
    </location>
</feature>
<dbReference type="Proteomes" id="UP000275408">
    <property type="component" value="Unassembled WGS sequence"/>
</dbReference>
<comment type="subcellular location">
    <subcellularLocation>
        <location evidence="2">Endomembrane system</location>
    </subcellularLocation>
    <subcellularLocation>
        <location evidence="1 16">Membrane</location>
        <topology evidence="1 16">Multi-pass membrane protein</topology>
    </subcellularLocation>
</comment>
<dbReference type="GO" id="GO:0005886">
    <property type="term" value="C:plasma membrane"/>
    <property type="evidence" value="ECO:0007669"/>
    <property type="project" value="TreeGrafter"/>
</dbReference>
<organism evidence="20 21">
    <name type="scientific">Pocillopora damicornis</name>
    <name type="common">Cauliflower coral</name>
    <name type="synonym">Millepora damicornis</name>
    <dbReference type="NCBI Taxonomy" id="46731"/>
    <lineage>
        <taxon>Eukaryota</taxon>
        <taxon>Metazoa</taxon>
        <taxon>Cnidaria</taxon>
        <taxon>Anthozoa</taxon>
        <taxon>Hexacorallia</taxon>
        <taxon>Scleractinia</taxon>
        <taxon>Astrocoeniina</taxon>
        <taxon>Pocilloporidae</taxon>
        <taxon>Pocillopora</taxon>
    </lineage>
</organism>
<feature type="binding site" evidence="14">
    <location>
        <position position="663"/>
    </location>
    <ligand>
        <name>ATP</name>
        <dbReference type="ChEBI" id="CHEBI:30616"/>
    </ligand>
</feature>
<evidence type="ECO:0000256" key="15">
    <source>
        <dbReference type="PIRSR" id="PIRSR606539-3"/>
    </source>
</evidence>
<keyword evidence="5 15" id="KW-0479">Metal-binding</keyword>
<dbReference type="SFLD" id="SFLDS00003">
    <property type="entry name" value="Haloacid_Dehalogenase"/>
    <property type="match status" value="1"/>
</dbReference>
<dbReference type="EMBL" id="RCHS01002816">
    <property type="protein sequence ID" value="RMX45554.1"/>
    <property type="molecule type" value="Genomic_DNA"/>
</dbReference>
<feature type="binding site" evidence="14">
    <location>
        <position position="865"/>
    </location>
    <ligand>
        <name>ATP</name>
        <dbReference type="ChEBI" id="CHEBI:30616"/>
    </ligand>
</feature>
<comment type="similarity">
    <text evidence="3 16">Belongs to the cation transport ATPase (P-type) (TC 3.A.3) family. Type IV subfamily.</text>
</comment>
<evidence type="ECO:0000256" key="2">
    <source>
        <dbReference type="ARBA" id="ARBA00004308"/>
    </source>
</evidence>
<comment type="cofactor">
    <cofactor evidence="15">
        <name>Mg(2+)</name>
        <dbReference type="ChEBI" id="CHEBI:18420"/>
    </cofactor>
</comment>
<dbReference type="InterPro" id="IPR006539">
    <property type="entry name" value="P-type_ATPase_IV"/>
</dbReference>
<comment type="catalytic activity">
    <reaction evidence="12 16">
        <text>ATP + H2O + phospholipidSide 1 = ADP + phosphate + phospholipidSide 2.</text>
        <dbReference type="EC" id="7.6.2.1"/>
    </reaction>
</comment>
<feature type="transmembrane region" description="Helical" evidence="16">
    <location>
        <begin position="354"/>
        <end position="376"/>
    </location>
</feature>
<sequence length="1189" mass="133722">MLNIGKALQRGRGLGNTDKKGEVSKQVVCPLTFVVSIREGNSPSMPLGGVKDRLLGFLPGRVQHDDEWRTVFVLNKYPSNDTEVEVKQKRYANNVIVTSKYTILNFVPKNLFEQFRRIANFYFLCIGVIQYVPDNDLLLMLQLLIDSPVSPVTSILPLVFVITVTAMKQGYEDWLRHKADREVNNRPAKVIRQGQVEDIPSKNVKVGDIVQVLDDEEIPCDLVVLSCDDPDGTCYITTANLDGETNLKVRNALSDTAGMQSAEQLSHLISHVECEHPKEDLYSFSGRMVVTPRGGGESVLKALGPQNLLLRGARLKNSTYTFGVAVYTGRETKMALNQQQGAHKFSTVEKTMNVFLIVFLIVLLSQGALCAGLMFWKQGTPSGKPSYIYQEELKITFTGSNGVLDTFLVFLILYNYVIPISLYVTVACIHVAICSHLELQKFIGALFFAWDLKMYLEETDEQAIANTSDLNEELGQIEYVFTDKTGTLTENDMQFRECSINGYQYVELNSQLFVADQTDGACVSAQSVSSEVMQFFLALSLCHTVQASKETNQDSIYDYRYQASSPDEKALVEAAVRFGVTYRGKIGDDIEVKVDDVIERYTLLHVLEFDSTRKRMSVIVKSPRGEHVMLVKGAETAVLDRLASGPKDITLDHVNEYAEKGLRTLAVGRRVLSGEEYVVINAKINKAKQAILDREEQLARVYDEVERDFHILGATAVEDRLQDGVPQTIEALREAGIKVWVLTGDKQETAVNISHSCGHFKAGMEMMFVTKKQSERECQEELVSCRDKIQRRPPTDSRQYALVIDGVSLSHVLRGCSELFEGICQKCVAVLCCRMSPLQKAQIVQLVKSSCEKPVTLAIGDGANDCGMIQEAHVGIGIMGKEGRQAVRTSDYAVARFKFLRRILLVHGHWYYVRAAVMVQYFFYKNVCFITPQFFYAFFTSFSGQPLYLAFFLTAYNIFFTSLPIFVYGIFEQNVNGDALQSQPHLYRFCMQIFVGYWHALVFFFGSYFFFQGDAIGPAMLQYGNWSFGTFVFTVCVIVSNLKLALVTHYWTWMTHVSTWGSIILFFVSTITYNSETWKGFQLAFSDAISLDMYKLFYQLLSQGVVWLAILLLIFMALLPDIFFMLVGRQFYPSETQRVQVDTGRQDRAVLTSSVDVGTVSSVAPEFSTESDVSLIAFTSSNNSDLQQA</sequence>
<keyword evidence="7 14" id="KW-0067">ATP-binding</keyword>
<dbReference type="InterPro" id="IPR008250">
    <property type="entry name" value="ATPase_P-typ_transduc_dom_A_sf"/>
</dbReference>
<evidence type="ECO:0000256" key="7">
    <source>
        <dbReference type="ARBA" id="ARBA00022840"/>
    </source>
</evidence>
<feature type="binding site" evidence="14">
    <location>
        <position position="485"/>
    </location>
    <ligand>
        <name>ATP</name>
        <dbReference type="ChEBI" id="CHEBI:30616"/>
    </ligand>
</feature>
<feature type="transmembrane region" description="Helical" evidence="16">
    <location>
        <begin position="947"/>
        <end position="968"/>
    </location>
</feature>
<evidence type="ECO:0000259" key="17">
    <source>
        <dbReference type="Pfam" id="PF00122"/>
    </source>
</evidence>
<dbReference type="Pfam" id="PF00122">
    <property type="entry name" value="E1-E2_ATPase"/>
    <property type="match status" value="1"/>
</dbReference>
<evidence type="ECO:0000256" key="9">
    <source>
        <dbReference type="ARBA" id="ARBA00022967"/>
    </source>
</evidence>
<dbReference type="InterPro" id="IPR023298">
    <property type="entry name" value="ATPase_P-typ_TM_dom_sf"/>
</dbReference>
<dbReference type="EC" id="7.6.2.1" evidence="16"/>
<feature type="binding site" evidence="14">
    <location>
        <position position="483"/>
    </location>
    <ligand>
        <name>ATP</name>
        <dbReference type="ChEBI" id="CHEBI:30616"/>
    </ligand>
</feature>
<evidence type="ECO:0000256" key="13">
    <source>
        <dbReference type="PIRSR" id="PIRSR606539-1"/>
    </source>
</evidence>
<dbReference type="SFLD" id="SFLDF00027">
    <property type="entry name" value="p-type_atpase"/>
    <property type="match status" value="1"/>
</dbReference>
<evidence type="ECO:0000259" key="18">
    <source>
        <dbReference type="Pfam" id="PF16209"/>
    </source>
</evidence>
<feature type="transmembrane region" description="Helical" evidence="16">
    <location>
        <begin position="1105"/>
        <end position="1128"/>
    </location>
</feature>
<name>A0A3M6TW89_POCDA</name>
<dbReference type="SFLD" id="SFLDG00002">
    <property type="entry name" value="C1.7:_P-type_atpase_like"/>
    <property type="match status" value="1"/>
</dbReference>
<keyword evidence="8 15" id="KW-0460">Magnesium</keyword>
<evidence type="ECO:0000256" key="12">
    <source>
        <dbReference type="ARBA" id="ARBA00034036"/>
    </source>
</evidence>
<dbReference type="Gene3D" id="2.70.150.10">
    <property type="entry name" value="Calcium-transporting ATPase, cytoplasmic transduction domain A"/>
    <property type="match status" value="1"/>
</dbReference>
<dbReference type="GO" id="GO:0005524">
    <property type="term" value="F:ATP binding"/>
    <property type="evidence" value="ECO:0007669"/>
    <property type="project" value="UniProtKB-UniRule"/>
</dbReference>
<evidence type="ECO:0000256" key="1">
    <source>
        <dbReference type="ARBA" id="ARBA00004141"/>
    </source>
</evidence>
<feature type="transmembrane region" description="Helical" evidence="16">
    <location>
        <begin position="989"/>
        <end position="1011"/>
    </location>
</feature>
<keyword evidence="4 16" id="KW-0812">Transmembrane</keyword>
<gene>
    <name evidence="20" type="ORF">pdam_00012942</name>
</gene>
<dbReference type="STRING" id="46731.A0A3M6TW89"/>
<feature type="domain" description="P-type ATPase N-terminal" evidence="18">
    <location>
        <begin position="80"/>
        <end position="134"/>
    </location>
</feature>
<dbReference type="InterPro" id="IPR032631">
    <property type="entry name" value="P-type_ATPase_N"/>
</dbReference>
<feature type="binding site" evidence="14">
    <location>
        <position position="744"/>
    </location>
    <ligand>
        <name>ATP</name>
        <dbReference type="ChEBI" id="CHEBI:30616"/>
    </ligand>
</feature>
<dbReference type="Gene3D" id="3.40.50.1000">
    <property type="entry name" value="HAD superfamily/HAD-like"/>
    <property type="match status" value="1"/>
</dbReference>
<feature type="binding site" evidence="14">
    <location>
        <position position="745"/>
    </location>
    <ligand>
        <name>ATP</name>
        <dbReference type="ChEBI" id="CHEBI:30616"/>
    </ligand>
</feature>
<dbReference type="GO" id="GO:0016887">
    <property type="term" value="F:ATP hydrolysis activity"/>
    <property type="evidence" value="ECO:0007669"/>
    <property type="project" value="InterPro"/>
</dbReference>
<keyword evidence="10 16" id="KW-1133">Transmembrane helix</keyword>
<keyword evidence="11 16" id="KW-0472">Membrane</keyword>
<dbReference type="GO" id="GO:0000287">
    <property type="term" value="F:magnesium ion binding"/>
    <property type="evidence" value="ECO:0007669"/>
    <property type="project" value="UniProtKB-UniRule"/>
</dbReference>
<feature type="binding site" evidence="15">
    <location>
        <position position="861"/>
    </location>
    <ligand>
        <name>Mg(2+)</name>
        <dbReference type="ChEBI" id="CHEBI:18420"/>
    </ligand>
</feature>
<feature type="binding site" evidence="14">
    <location>
        <position position="568"/>
    </location>
    <ligand>
        <name>ATP</name>
        <dbReference type="ChEBI" id="CHEBI:30616"/>
    </ligand>
</feature>
<feature type="binding site" evidence="14">
    <location>
        <position position="609"/>
    </location>
    <ligand>
        <name>ATP</name>
        <dbReference type="ChEBI" id="CHEBI:30616"/>
    </ligand>
</feature>
<dbReference type="Gene3D" id="3.40.1110.10">
    <property type="entry name" value="Calcium-transporting ATPase, cytoplasmic domain N"/>
    <property type="match status" value="1"/>
</dbReference>
<feature type="domain" description="P-type ATPase C-terminal" evidence="19">
    <location>
        <begin position="887"/>
        <end position="1134"/>
    </location>
</feature>
<feature type="binding site" evidence="14">
    <location>
        <position position="484"/>
    </location>
    <ligand>
        <name>ATP</name>
        <dbReference type="ChEBI" id="CHEBI:30616"/>
    </ligand>
</feature>
<evidence type="ECO:0000259" key="19">
    <source>
        <dbReference type="Pfam" id="PF16212"/>
    </source>
</evidence>
<dbReference type="GO" id="GO:0005783">
    <property type="term" value="C:endoplasmic reticulum"/>
    <property type="evidence" value="ECO:0007669"/>
    <property type="project" value="TreeGrafter"/>
</dbReference>
<feature type="binding site" evidence="14">
    <location>
        <position position="632"/>
    </location>
    <ligand>
        <name>ATP</name>
        <dbReference type="ChEBI" id="CHEBI:30616"/>
    </ligand>
</feature>
<dbReference type="Pfam" id="PF16212">
    <property type="entry name" value="PhoLip_ATPase_C"/>
    <property type="match status" value="1"/>
</dbReference>
<feature type="transmembrane region" description="Helical" evidence="16">
    <location>
        <begin position="407"/>
        <end position="433"/>
    </location>
</feature>
<feature type="transmembrane region" description="Helical" evidence="16">
    <location>
        <begin position="152"/>
        <end position="171"/>
    </location>
</feature>
<dbReference type="Pfam" id="PF13246">
    <property type="entry name" value="Cation_ATPase"/>
    <property type="match status" value="1"/>
</dbReference>
<keyword evidence="6 14" id="KW-0547">Nucleotide-binding</keyword>
<dbReference type="InterPro" id="IPR023299">
    <property type="entry name" value="ATPase_P-typ_cyto_dom_N"/>
</dbReference>
<evidence type="ECO:0000313" key="21">
    <source>
        <dbReference type="Proteomes" id="UP000275408"/>
    </source>
</evidence>
<feature type="binding site" evidence="14">
    <location>
        <position position="840"/>
    </location>
    <ligand>
        <name>ATP</name>
        <dbReference type="ChEBI" id="CHEBI:30616"/>
    </ligand>
</feature>
<feature type="transmembrane region" description="Helical" evidence="16">
    <location>
        <begin position="1023"/>
        <end position="1046"/>
    </location>
</feature>
<evidence type="ECO:0000256" key="5">
    <source>
        <dbReference type="ARBA" id="ARBA00022723"/>
    </source>
</evidence>
<evidence type="ECO:0000256" key="14">
    <source>
        <dbReference type="PIRSR" id="PIRSR606539-2"/>
    </source>
</evidence>
<evidence type="ECO:0000256" key="11">
    <source>
        <dbReference type="ARBA" id="ARBA00023136"/>
    </source>
</evidence>
<feature type="transmembrane region" description="Helical" evidence="16">
    <location>
        <begin position="1053"/>
        <end position="1073"/>
    </location>
</feature>